<evidence type="ECO:0008006" key="15">
    <source>
        <dbReference type="Google" id="ProtNLM"/>
    </source>
</evidence>
<evidence type="ECO:0000256" key="10">
    <source>
        <dbReference type="ARBA" id="ARBA00023004"/>
    </source>
</evidence>
<comment type="caution">
    <text evidence="13">The sequence shown here is derived from an EMBL/GenBank/DDBJ whole genome shotgun (WGS) entry which is preliminary data.</text>
</comment>
<proteinExistence type="inferred from homology"/>
<protein>
    <recommendedName>
        <fullName evidence="15">Cytochrome P450</fullName>
    </recommendedName>
</protein>
<evidence type="ECO:0000256" key="9">
    <source>
        <dbReference type="ARBA" id="ARBA00023002"/>
    </source>
</evidence>
<feature type="non-terminal residue" evidence="13">
    <location>
        <position position="231"/>
    </location>
</feature>
<evidence type="ECO:0000256" key="3">
    <source>
        <dbReference type="ARBA" id="ARBA00004586"/>
    </source>
</evidence>
<name>A0A8K0CN06_IGNLU</name>
<dbReference type="GO" id="GO:0005789">
    <property type="term" value="C:endoplasmic reticulum membrane"/>
    <property type="evidence" value="ECO:0007669"/>
    <property type="project" value="UniProtKB-SubCell"/>
</dbReference>
<dbReference type="PANTHER" id="PTHR24292:SF54">
    <property type="entry name" value="CYP9F3-RELATED"/>
    <property type="match status" value="1"/>
</dbReference>
<keyword evidence="11" id="KW-0503">Monooxygenase</keyword>
<evidence type="ECO:0000256" key="8">
    <source>
        <dbReference type="ARBA" id="ARBA00022848"/>
    </source>
</evidence>
<keyword evidence="8" id="KW-0492">Microsome</keyword>
<accession>A0A8K0CN06</accession>
<evidence type="ECO:0000256" key="4">
    <source>
        <dbReference type="ARBA" id="ARBA00010617"/>
    </source>
</evidence>
<evidence type="ECO:0000313" key="13">
    <source>
        <dbReference type="EMBL" id="KAF2887966.1"/>
    </source>
</evidence>
<gene>
    <name evidence="13" type="ORF">ILUMI_18207</name>
</gene>
<evidence type="ECO:0000256" key="2">
    <source>
        <dbReference type="ARBA" id="ARBA00004524"/>
    </source>
</evidence>
<evidence type="ECO:0000256" key="5">
    <source>
        <dbReference type="ARBA" id="ARBA00022617"/>
    </source>
</evidence>
<keyword evidence="9" id="KW-0560">Oxidoreductase</keyword>
<dbReference type="InterPro" id="IPR036396">
    <property type="entry name" value="Cyt_P450_sf"/>
</dbReference>
<dbReference type="Proteomes" id="UP000801492">
    <property type="component" value="Unassembled WGS sequence"/>
</dbReference>
<keyword evidence="12" id="KW-0472">Membrane</keyword>
<evidence type="ECO:0000256" key="7">
    <source>
        <dbReference type="ARBA" id="ARBA00022824"/>
    </source>
</evidence>
<comment type="cofactor">
    <cofactor evidence="1">
        <name>heme</name>
        <dbReference type="ChEBI" id="CHEBI:30413"/>
    </cofactor>
</comment>
<dbReference type="GO" id="GO:0020037">
    <property type="term" value="F:heme binding"/>
    <property type="evidence" value="ECO:0007669"/>
    <property type="project" value="InterPro"/>
</dbReference>
<evidence type="ECO:0000256" key="12">
    <source>
        <dbReference type="ARBA" id="ARBA00023136"/>
    </source>
</evidence>
<keyword evidence="14" id="KW-1185">Reference proteome</keyword>
<dbReference type="PANTHER" id="PTHR24292">
    <property type="entry name" value="CYTOCHROME P450"/>
    <property type="match status" value="1"/>
</dbReference>
<dbReference type="EMBL" id="VTPC01080836">
    <property type="protein sequence ID" value="KAF2887966.1"/>
    <property type="molecule type" value="Genomic_DNA"/>
</dbReference>
<dbReference type="OrthoDB" id="2789670at2759"/>
<reference evidence="13" key="1">
    <citation type="submission" date="2019-08" db="EMBL/GenBank/DDBJ databases">
        <title>The genome of the North American firefly Photinus pyralis.</title>
        <authorList>
            <consortium name="Photinus pyralis genome working group"/>
            <person name="Fallon T.R."/>
            <person name="Sander Lower S.E."/>
            <person name="Weng J.-K."/>
        </authorList>
    </citation>
    <scope>NUCLEOTIDE SEQUENCE</scope>
    <source>
        <strain evidence="13">TRF0915ILg1</strain>
        <tissue evidence="13">Whole body</tissue>
    </source>
</reference>
<dbReference type="GO" id="GO:0005506">
    <property type="term" value="F:iron ion binding"/>
    <property type="evidence" value="ECO:0007669"/>
    <property type="project" value="InterPro"/>
</dbReference>
<dbReference type="InterPro" id="IPR050476">
    <property type="entry name" value="Insect_CytP450_Detox"/>
</dbReference>
<evidence type="ECO:0000256" key="1">
    <source>
        <dbReference type="ARBA" id="ARBA00001971"/>
    </source>
</evidence>
<dbReference type="GO" id="GO:0016705">
    <property type="term" value="F:oxidoreductase activity, acting on paired donors, with incorporation or reduction of molecular oxygen"/>
    <property type="evidence" value="ECO:0007669"/>
    <property type="project" value="InterPro"/>
</dbReference>
<sequence length="231" mass="26793">MFWIAIVLGLVTFIYFILIKPFQYWESKGVPQLTILRVWYESARGIFQFACQAEIIKSVYDTFPGSRYVGGYQFFKPMLFLKDPDLIKQLTVKDFDHFLDHNQPISEEIEPIFGKKPISIERFANDVIASTAFGIACDSLKDRENEYYLMGKKATNFRGAGTVIKFILLFMCPTLSKLLGLKLFHKSVSEFFLTLVKTNIESRKKNAIVRPDMIYLLMEARKGRLKHEKSD</sequence>
<dbReference type="GO" id="GO:0004497">
    <property type="term" value="F:monooxygenase activity"/>
    <property type="evidence" value="ECO:0007669"/>
    <property type="project" value="UniProtKB-KW"/>
</dbReference>
<evidence type="ECO:0000313" key="14">
    <source>
        <dbReference type="Proteomes" id="UP000801492"/>
    </source>
</evidence>
<keyword evidence="7" id="KW-0256">Endoplasmic reticulum</keyword>
<comment type="similarity">
    <text evidence="4">Belongs to the cytochrome P450 family.</text>
</comment>
<keyword evidence="5" id="KW-0349">Heme</keyword>
<dbReference type="AlphaFoldDB" id="A0A8K0CN06"/>
<evidence type="ECO:0000256" key="6">
    <source>
        <dbReference type="ARBA" id="ARBA00022723"/>
    </source>
</evidence>
<keyword evidence="10" id="KW-0408">Iron</keyword>
<organism evidence="13 14">
    <name type="scientific">Ignelater luminosus</name>
    <name type="common">Cucubano</name>
    <name type="synonym">Pyrophorus luminosus</name>
    <dbReference type="NCBI Taxonomy" id="2038154"/>
    <lineage>
        <taxon>Eukaryota</taxon>
        <taxon>Metazoa</taxon>
        <taxon>Ecdysozoa</taxon>
        <taxon>Arthropoda</taxon>
        <taxon>Hexapoda</taxon>
        <taxon>Insecta</taxon>
        <taxon>Pterygota</taxon>
        <taxon>Neoptera</taxon>
        <taxon>Endopterygota</taxon>
        <taxon>Coleoptera</taxon>
        <taxon>Polyphaga</taxon>
        <taxon>Elateriformia</taxon>
        <taxon>Elateroidea</taxon>
        <taxon>Elateridae</taxon>
        <taxon>Agrypninae</taxon>
        <taxon>Pyrophorini</taxon>
        <taxon>Ignelater</taxon>
    </lineage>
</organism>
<comment type="subcellular location">
    <subcellularLocation>
        <location evidence="3">Endoplasmic reticulum membrane</location>
    </subcellularLocation>
    <subcellularLocation>
        <location evidence="2">Microsome membrane</location>
    </subcellularLocation>
</comment>
<evidence type="ECO:0000256" key="11">
    <source>
        <dbReference type="ARBA" id="ARBA00023033"/>
    </source>
</evidence>
<dbReference type="SUPFAM" id="SSF48264">
    <property type="entry name" value="Cytochrome P450"/>
    <property type="match status" value="1"/>
</dbReference>
<dbReference type="Gene3D" id="1.10.630.10">
    <property type="entry name" value="Cytochrome P450"/>
    <property type="match status" value="1"/>
</dbReference>
<keyword evidence="6" id="KW-0479">Metal-binding</keyword>